<evidence type="ECO:0000313" key="1">
    <source>
        <dbReference type="EMBL" id="CAD5115356.1"/>
    </source>
</evidence>
<dbReference type="Proteomes" id="UP000549394">
    <property type="component" value="Unassembled WGS sequence"/>
</dbReference>
<dbReference type="AlphaFoldDB" id="A0A7I8VLB8"/>
<sequence length="153" mass="17692">MNEHNGREKMTDFEKLGSRSKSTMSFIPSNNKQQHLSGFLTGRTVKPAERVILPHLNLHKPTTVKFYNNRKLLSLPKIEQDQKVNQLKRTHTFVQSRPITNEKIYDIFVGKGVKKGFCQVRPIIDETIYPMFARRKGRSSSKYGLFKPVGNMI</sequence>
<dbReference type="EMBL" id="CAJFCJ010000006">
    <property type="protein sequence ID" value="CAD5115356.1"/>
    <property type="molecule type" value="Genomic_DNA"/>
</dbReference>
<gene>
    <name evidence="1" type="ORF">DGYR_LOCUS4108</name>
</gene>
<organism evidence="1 2">
    <name type="scientific">Dimorphilus gyrociliatus</name>
    <dbReference type="NCBI Taxonomy" id="2664684"/>
    <lineage>
        <taxon>Eukaryota</taxon>
        <taxon>Metazoa</taxon>
        <taxon>Spiralia</taxon>
        <taxon>Lophotrochozoa</taxon>
        <taxon>Annelida</taxon>
        <taxon>Polychaeta</taxon>
        <taxon>Polychaeta incertae sedis</taxon>
        <taxon>Dinophilidae</taxon>
        <taxon>Dimorphilus</taxon>
    </lineage>
</organism>
<name>A0A7I8VLB8_9ANNE</name>
<reference evidence="1 2" key="1">
    <citation type="submission" date="2020-08" db="EMBL/GenBank/DDBJ databases">
        <authorList>
            <person name="Hejnol A."/>
        </authorList>
    </citation>
    <scope>NUCLEOTIDE SEQUENCE [LARGE SCALE GENOMIC DNA]</scope>
</reference>
<accession>A0A7I8VLB8</accession>
<comment type="caution">
    <text evidence="1">The sequence shown here is derived from an EMBL/GenBank/DDBJ whole genome shotgun (WGS) entry which is preliminary data.</text>
</comment>
<evidence type="ECO:0000313" key="2">
    <source>
        <dbReference type="Proteomes" id="UP000549394"/>
    </source>
</evidence>
<protein>
    <submittedName>
        <fullName evidence="1">DgyrCDS4337</fullName>
    </submittedName>
</protein>
<keyword evidence="2" id="KW-1185">Reference proteome</keyword>
<proteinExistence type="predicted"/>